<protein>
    <submittedName>
        <fullName evidence="1">Uncharacterized protein</fullName>
    </submittedName>
</protein>
<accession>A0AAN8E1I8</accession>
<evidence type="ECO:0000313" key="1">
    <source>
        <dbReference type="EMBL" id="KAK5930738.1"/>
    </source>
</evidence>
<sequence length="108" mass="11424">MERPLAAVVQGEEAVRADGTCLSPQWTLPPPLLYALPGPPRLSPPFTQCSSGNVQGPRALGRSHIMSPSGWLECGAIVLPGAIKPPPGQTRASLFLYGAQEGNKERSH</sequence>
<proteinExistence type="predicted"/>
<organism evidence="1 2">
    <name type="scientific">Champsocephalus gunnari</name>
    <name type="common">Mackerel icefish</name>
    <dbReference type="NCBI Taxonomy" id="52237"/>
    <lineage>
        <taxon>Eukaryota</taxon>
        <taxon>Metazoa</taxon>
        <taxon>Chordata</taxon>
        <taxon>Craniata</taxon>
        <taxon>Vertebrata</taxon>
        <taxon>Euteleostomi</taxon>
        <taxon>Actinopterygii</taxon>
        <taxon>Neopterygii</taxon>
        <taxon>Teleostei</taxon>
        <taxon>Neoteleostei</taxon>
        <taxon>Acanthomorphata</taxon>
        <taxon>Eupercaria</taxon>
        <taxon>Perciformes</taxon>
        <taxon>Notothenioidei</taxon>
        <taxon>Channichthyidae</taxon>
        <taxon>Champsocephalus</taxon>
    </lineage>
</organism>
<gene>
    <name evidence="1" type="ORF">CgunFtcFv8_026953</name>
</gene>
<evidence type="ECO:0000313" key="2">
    <source>
        <dbReference type="Proteomes" id="UP001331515"/>
    </source>
</evidence>
<name>A0AAN8E1I8_CHAGU</name>
<reference evidence="1 2" key="1">
    <citation type="journal article" date="2023" name="Mol. Biol. Evol.">
        <title>Genomics of Secondarily Temperate Adaptation in the Only Non-Antarctic Icefish.</title>
        <authorList>
            <person name="Rivera-Colon A.G."/>
            <person name="Rayamajhi N."/>
            <person name="Minhas B.F."/>
            <person name="Madrigal G."/>
            <person name="Bilyk K.T."/>
            <person name="Yoon V."/>
            <person name="Hune M."/>
            <person name="Gregory S."/>
            <person name="Cheng C.H.C."/>
            <person name="Catchen J.M."/>
        </authorList>
    </citation>
    <scope>NUCLEOTIDE SEQUENCE [LARGE SCALE GENOMIC DNA]</scope>
    <source>
        <tissue evidence="1">White muscle</tissue>
    </source>
</reference>
<comment type="caution">
    <text evidence="1">The sequence shown here is derived from an EMBL/GenBank/DDBJ whole genome shotgun (WGS) entry which is preliminary data.</text>
</comment>
<dbReference type="Proteomes" id="UP001331515">
    <property type="component" value="Unassembled WGS sequence"/>
</dbReference>
<dbReference type="EMBL" id="JAURVH010001516">
    <property type="protein sequence ID" value="KAK5930738.1"/>
    <property type="molecule type" value="Genomic_DNA"/>
</dbReference>
<keyword evidence="2" id="KW-1185">Reference proteome</keyword>
<dbReference type="AlphaFoldDB" id="A0AAN8E1I8"/>